<name>A0A518GUZ9_9BACT</name>
<accession>A0A518GUZ9</accession>
<feature type="domain" description="DUF1559" evidence="1">
    <location>
        <begin position="34"/>
        <end position="290"/>
    </location>
</feature>
<dbReference type="Proteomes" id="UP000317835">
    <property type="component" value="Chromosome"/>
</dbReference>
<organism evidence="2 3">
    <name type="scientific">Tautonia plasticadhaerens</name>
    <dbReference type="NCBI Taxonomy" id="2527974"/>
    <lineage>
        <taxon>Bacteria</taxon>
        <taxon>Pseudomonadati</taxon>
        <taxon>Planctomycetota</taxon>
        <taxon>Planctomycetia</taxon>
        <taxon>Isosphaerales</taxon>
        <taxon>Isosphaeraceae</taxon>
        <taxon>Tautonia</taxon>
    </lineage>
</organism>
<proteinExistence type="predicted"/>
<sequence length="311" mass="32853">MRRATTRTGFTLIELLVVIAIIGVLIALLLPAVQAAREAARRAQCTNNLKQIALATHNYVDTFSRLPIGQDVYADLHGRGYAILTNWSMSLLPFLEQRALYDAWNVGFSFSEPANTTACATGVGGYHCPSSPTGLVEDYTATSAVAGLPAGGVFRSGVVDYAVSANVYIPPLQVGGMLDYYITPRGSPLSVVRDGLSNTMMFAEMTGGPVGYLADGVPDPNYTWGAYMGHLGGLNRLSLRALSYDGRIYGGGNCVINCNSGGGNPYSFHPGGANVAMGDGSVRFLKETTAVTTVTKLIGCQDGNIIGADEY</sequence>
<dbReference type="InterPro" id="IPR027558">
    <property type="entry name" value="Pre_pil_HX9DG_C"/>
</dbReference>
<evidence type="ECO:0000313" key="2">
    <source>
        <dbReference type="EMBL" id="QDV32414.1"/>
    </source>
</evidence>
<keyword evidence="3" id="KW-1185">Reference proteome</keyword>
<evidence type="ECO:0000259" key="1">
    <source>
        <dbReference type="Pfam" id="PF07596"/>
    </source>
</evidence>
<dbReference type="NCBIfam" id="TIGR04294">
    <property type="entry name" value="pre_pil_HX9DG"/>
    <property type="match status" value="1"/>
</dbReference>
<evidence type="ECO:0000313" key="3">
    <source>
        <dbReference type="Proteomes" id="UP000317835"/>
    </source>
</evidence>
<dbReference type="RefSeq" id="WP_145266479.1">
    <property type="nucleotide sequence ID" value="NZ_CP036426.1"/>
</dbReference>
<gene>
    <name evidence="2" type="ORF">ElP_02460</name>
</gene>
<dbReference type="PANTHER" id="PTHR30093">
    <property type="entry name" value="GENERAL SECRETION PATHWAY PROTEIN G"/>
    <property type="match status" value="1"/>
</dbReference>
<dbReference type="Pfam" id="PF07963">
    <property type="entry name" value="N_methyl"/>
    <property type="match status" value="1"/>
</dbReference>
<dbReference type="AlphaFoldDB" id="A0A518GUZ9"/>
<protein>
    <submittedName>
        <fullName evidence="2">Putative major pilin subunit</fullName>
    </submittedName>
</protein>
<dbReference type="InterPro" id="IPR012902">
    <property type="entry name" value="N_methyl_site"/>
</dbReference>
<dbReference type="SUPFAM" id="SSF54523">
    <property type="entry name" value="Pili subunits"/>
    <property type="match status" value="1"/>
</dbReference>
<dbReference type="EMBL" id="CP036426">
    <property type="protein sequence ID" value="QDV32414.1"/>
    <property type="molecule type" value="Genomic_DNA"/>
</dbReference>
<dbReference type="InterPro" id="IPR045584">
    <property type="entry name" value="Pilin-like"/>
</dbReference>
<dbReference type="PROSITE" id="PS00409">
    <property type="entry name" value="PROKAR_NTER_METHYL"/>
    <property type="match status" value="1"/>
</dbReference>
<dbReference type="PANTHER" id="PTHR30093:SF2">
    <property type="entry name" value="TYPE II SECRETION SYSTEM PROTEIN H"/>
    <property type="match status" value="1"/>
</dbReference>
<dbReference type="OrthoDB" id="254869at2"/>
<reference evidence="2 3" key="1">
    <citation type="submission" date="2019-02" db="EMBL/GenBank/DDBJ databases">
        <title>Deep-cultivation of Planctomycetes and their phenomic and genomic characterization uncovers novel biology.</title>
        <authorList>
            <person name="Wiegand S."/>
            <person name="Jogler M."/>
            <person name="Boedeker C."/>
            <person name="Pinto D."/>
            <person name="Vollmers J."/>
            <person name="Rivas-Marin E."/>
            <person name="Kohn T."/>
            <person name="Peeters S.H."/>
            <person name="Heuer A."/>
            <person name="Rast P."/>
            <person name="Oberbeckmann S."/>
            <person name="Bunk B."/>
            <person name="Jeske O."/>
            <person name="Meyerdierks A."/>
            <person name="Storesund J.E."/>
            <person name="Kallscheuer N."/>
            <person name="Luecker S."/>
            <person name="Lage O.M."/>
            <person name="Pohl T."/>
            <person name="Merkel B.J."/>
            <person name="Hornburger P."/>
            <person name="Mueller R.-W."/>
            <person name="Bruemmer F."/>
            <person name="Labrenz M."/>
            <person name="Spormann A.M."/>
            <person name="Op den Camp H."/>
            <person name="Overmann J."/>
            <person name="Amann R."/>
            <person name="Jetten M.S.M."/>
            <person name="Mascher T."/>
            <person name="Medema M.H."/>
            <person name="Devos D.P."/>
            <person name="Kaster A.-K."/>
            <person name="Ovreas L."/>
            <person name="Rohde M."/>
            <person name="Galperin M.Y."/>
            <person name="Jogler C."/>
        </authorList>
    </citation>
    <scope>NUCLEOTIDE SEQUENCE [LARGE SCALE GENOMIC DNA]</scope>
    <source>
        <strain evidence="2 3">ElP</strain>
    </source>
</reference>
<dbReference type="NCBIfam" id="TIGR02532">
    <property type="entry name" value="IV_pilin_GFxxxE"/>
    <property type="match status" value="1"/>
</dbReference>
<dbReference type="InterPro" id="IPR011453">
    <property type="entry name" value="DUF1559"/>
</dbReference>
<dbReference type="KEGG" id="tpla:ElP_02460"/>
<dbReference type="Gene3D" id="3.30.700.10">
    <property type="entry name" value="Glycoprotein, Type 4 Pilin"/>
    <property type="match status" value="1"/>
</dbReference>
<dbReference type="Pfam" id="PF07596">
    <property type="entry name" value="SBP_bac_10"/>
    <property type="match status" value="1"/>
</dbReference>